<proteinExistence type="inferred from homology"/>
<dbReference type="GO" id="GO:0008831">
    <property type="term" value="F:dTDP-4-dehydrorhamnose reductase activity"/>
    <property type="evidence" value="ECO:0007669"/>
    <property type="project" value="UniProtKB-EC"/>
</dbReference>
<dbReference type="InterPro" id="IPR029903">
    <property type="entry name" value="RmlD-like-bd"/>
</dbReference>
<evidence type="ECO:0000256" key="6">
    <source>
        <dbReference type="RuleBase" id="RU364082"/>
    </source>
</evidence>
<comment type="pathway">
    <text evidence="1 6">Carbohydrate biosynthesis; dTDP-L-rhamnose biosynthesis.</text>
</comment>
<dbReference type="SUPFAM" id="SSF51735">
    <property type="entry name" value="NAD(P)-binding Rossmann-fold domains"/>
    <property type="match status" value="1"/>
</dbReference>
<comment type="similarity">
    <text evidence="2 6">Belongs to the dTDP-4-dehydrorhamnose reductase family.</text>
</comment>
<dbReference type="InterPro" id="IPR005913">
    <property type="entry name" value="dTDP_dehydrorham_reduct"/>
</dbReference>
<feature type="domain" description="RmlD-like substrate binding" evidence="7">
    <location>
        <begin position="31"/>
        <end position="309"/>
    </location>
</feature>
<dbReference type="InterPro" id="IPR036291">
    <property type="entry name" value="NAD(P)-bd_dom_sf"/>
</dbReference>
<dbReference type="Gene3D" id="3.90.25.10">
    <property type="entry name" value="UDP-galactose 4-epimerase, domain 1"/>
    <property type="match status" value="1"/>
</dbReference>
<dbReference type="UniPathway" id="UPA00124"/>
<sequence length="312" mass="34699">MAIYTGSNRHLGGAETVAQRQTVFYGLVQKNVLVTGAKGQLGQQLLQLESRINTPFRFLYTDTDELDITDAGAVHRFVAENHVDYIINCAAYTAVDKAETDEAAACLVNLTGAENLARTGAKIIQISTDYVFDGKASTPYREDAPANPLSVYGRSKLKGEEAIRALAAEWMIIRTSWLYSEYGHNFVKTMLRLMSERDELEIVADQFGSPTYAADLAEMILVILECEEWKSGIYHFANRGETSWFQFAGKIRDLAGITGCRLNPVTTSEYRTVATRPAYSVLDTSKIQSAFHVVIPSWENGLERCIGKLKSR</sequence>
<dbReference type="GO" id="GO:0005829">
    <property type="term" value="C:cytosol"/>
    <property type="evidence" value="ECO:0007669"/>
    <property type="project" value="TreeGrafter"/>
</dbReference>
<dbReference type="EMBL" id="LT608328">
    <property type="protein sequence ID" value="SCM57462.1"/>
    <property type="molecule type" value="Genomic_DNA"/>
</dbReference>
<name>A0A1G4G6K6_9BACT</name>
<evidence type="ECO:0000256" key="4">
    <source>
        <dbReference type="ARBA" id="ARBA00017099"/>
    </source>
</evidence>
<reference evidence="8 9" key="1">
    <citation type="submission" date="2016-08" db="EMBL/GenBank/DDBJ databases">
        <authorList>
            <person name="Seilhamer J.J."/>
        </authorList>
    </citation>
    <scope>NUCLEOTIDE SEQUENCE [LARGE SCALE GENOMIC DNA]</scope>
    <source>
        <strain evidence="8">ING2-E5A</strain>
    </source>
</reference>
<dbReference type="GO" id="GO:0019305">
    <property type="term" value="P:dTDP-rhamnose biosynthetic process"/>
    <property type="evidence" value="ECO:0007669"/>
    <property type="project" value="UniProtKB-UniPathway"/>
</dbReference>
<dbReference type="EC" id="1.1.1.133" evidence="3 6"/>
<evidence type="ECO:0000313" key="8">
    <source>
        <dbReference type="EMBL" id="SCM57462.1"/>
    </source>
</evidence>
<gene>
    <name evidence="8" type="primary">rmlD</name>
    <name evidence="8" type="ORF">ING2E5A_1348</name>
</gene>
<evidence type="ECO:0000313" key="9">
    <source>
        <dbReference type="Proteomes" id="UP000178485"/>
    </source>
</evidence>
<keyword evidence="9" id="KW-1185">Reference proteome</keyword>
<dbReference type="NCBIfam" id="TIGR01214">
    <property type="entry name" value="rmlD"/>
    <property type="match status" value="1"/>
</dbReference>
<keyword evidence="6 8" id="KW-0560">Oxidoreductase</keyword>
<keyword evidence="6" id="KW-0521">NADP</keyword>
<evidence type="ECO:0000256" key="5">
    <source>
        <dbReference type="ARBA" id="ARBA00048200"/>
    </source>
</evidence>
<dbReference type="Gene3D" id="3.40.50.720">
    <property type="entry name" value="NAD(P)-binding Rossmann-like Domain"/>
    <property type="match status" value="1"/>
</dbReference>
<organism evidence="8 9">
    <name type="scientific">Petrimonas mucosa</name>
    <dbReference type="NCBI Taxonomy" id="1642646"/>
    <lineage>
        <taxon>Bacteria</taxon>
        <taxon>Pseudomonadati</taxon>
        <taxon>Bacteroidota</taxon>
        <taxon>Bacteroidia</taxon>
        <taxon>Bacteroidales</taxon>
        <taxon>Dysgonomonadaceae</taxon>
        <taxon>Petrimonas</taxon>
    </lineage>
</organism>
<dbReference type="AlphaFoldDB" id="A0A1G4G6K6"/>
<evidence type="ECO:0000256" key="3">
    <source>
        <dbReference type="ARBA" id="ARBA00012929"/>
    </source>
</evidence>
<dbReference type="RefSeq" id="WP_083373225.1">
    <property type="nucleotide sequence ID" value="NZ_DUQN01000029.1"/>
</dbReference>
<protein>
    <recommendedName>
        <fullName evidence="4 6">dTDP-4-dehydrorhamnose reductase</fullName>
        <ecNumber evidence="3 6">1.1.1.133</ecNumber>
    </recommendedName>
</protein>
<dbReference type="Pfam" id="PF04321">
    <property type="entry name" value="RmlD_sub_bind"/>
    <property type="match status" value="1"/>
</dbReference>
<dbReference type="CDD" id="cd05254">
    <property type="entry name" value="dTDP_HR_like_SDR_e"/>
    <property type="match status" value="1"/>
</dbReference>
<accession>A0A1G4G6K6</accession>
<evidence type="ECO:0000256" key="1">
    <source>
        <dbReference type="ARBA" id="ARBA00004781"/>
    </source>
</evidence>
<evidence type="ECO:0000259" key="7">
    <source>
        <dbReference type="Pfam" id="PF04321"/>
    </source>
</evidence>
<comment type="catalytic activity">
    <reaction evidence="5">
        <text>dTDP-beta-L-rhamnose + NADP(+) = dTDP-4-dehydro-beta-L-rhamnose + NADPH + H(+)</text>
        <dbReference type="Rhea" id="RHEA:21796"/>
        <dbReference type="ChEBI" id="CHEBI:15378"/>
        <dbReference type="ChEBI" id="CHEBI:57510"/>
        <dbReference type="ChEBI" id="CHEBI:57783"/>
        <dbReference type="ChEBI" id="CHEBI:58349"/>
        <dbReference type="ChEBI" id="CHEBI:62830"/>
        <dbReference type="EC" id="1.1.1.133"/>
    </reaction>
</comment>
<dbReference type="KEGG" id="pmuc:ING2E5A_1348"/>
<dbReference type="Proteomes" id="UP000178485">
    <property type="component" value="Chromosome i"/>
</dbReference>
<comment type="function">
    <text evidence="6">Catalyzes the reduction of dTDP-6-deoxy-L-lyxo-4-hexulose to yield dTDP-L-rhamnose.</text>
</comment>
<dbReference type="PANTHER" id="PTHR10491:SF4">
    <property type="entry name" value="METHIONINE ADENOSYLTRANSFERASE 2 SUBUNIT BETA"/>
    <property type="match status" value="1"/>
</dbReference>
<evidence type="ECO:0000256" key="2">
    <source>
        <dbReference type="ARBA" id="ARBA00010944"/>
    </source>
</evidence>
<dbReference type="STRING" id="1642646.ING2E5A_1348"/>
<dbReference type="PANTHER" id="PTHR10491">
    <property type="entry name" value="DTDP-4-DEHYDRORHAMNOSE REDUCTASE"/>
    <property type="match status" value="1"/>
</dbReference>